<dbReference type="PANTHER" id="PTHR32552">
    <property type="entry name" value="FERRICHROME IRON RECEPTOR-RELATED"/>
    <property type="match status" value="1"/>
</dbReference>
<dbReference type="InterPro" id="IPR012910">
    <property type="entry name" value="Plug_dom"/>
</dbReference>
<dbReference type="Pfam" id="PF00593">
    <property type="entry name" value="TonB_dep_Rec_b-barrel"/>
    <property type="match status" value="1"/>
</dbReference>
<evidence type="ECO:0000256" key="10">
    <source>
        <dbReference type="ARBA" id="ARBA00023237"/>
    </source>
</evidence>
<dbReference type="InterPro" id="IPR000531">
    <property type="entry name" value="Beta-barrel_TonB"/>
</dbReference>
<keyword evidence="10 11" id="KW-0998">Cell outer membrane</keyword>
<dbReference type="KEGG" id="sand:H3309_15130"/>
<evidence type="ECO:0000313" key="16">
    <source>
        <dbReference type="EMBL" id="QMW22623.1"/>
    </source>
</evidence>
<organism evidence="16 17">
    <name type="scientific">Sandaracinobacteroides saxicola</name>
    <dbReference type="NCBI Taxonomy" id="2759707"/>
    <lineage>
        <taxon>Bacteria</taxon>
        <taxon>Pseudomonadati</taxon>
        <taxon>Pseudomonadota</taxon>
        <taxon>Alphaproteobacteria</taxon>
        <taxon>Sphingomonadales</taxon>
        <taxon>Sphingosinicellaceae</taxon>
        <taxon>Sandaracinobacteroides</taxon>
    </lineage>
</organism>
<protein>
    <submittedName>
        <fullName evidence="16">TonB-dependent receptor</fullName>
    </submittedName>
</protein>
<keyword evidence="9 11" id="KW-0472">Membrane</keyword>
<name>A0A7G5IGY1_9SPHN</name>
<sequence>MSRRLFLLSLAAFAPGEVGAAPQGAVVAAAAAGAADEIVVTARRRAEDLQDVPLAVSAVGAAQIEATGTFNIARLTQLQPSVQFISSNPRNSAINIRGIGAPFGLTNDGIEQGVGLYIDQVYYARIAAATLDFVDIEQVEVLRGPQGTLYGKNTTAGAVNIRTRKPSFETELRAEASYGNLDYVQAKASVSGPLVADRLAARLSASFTRRDGTLFNTVTQRRVNEQDNIGVRGQLLWQAGDNFDVTLSGDYNKQSPEGFTQLYAKVVPTARASARQFGNLARLSNYAPASTNPADRLVDNDSPLRAEQLIAGVSLLANWDVGAATLTSISAWRKWDWKPSNDRDFTALPITTVSANPSQQQQWSQELRLASNGSNRFDYVVGAFYFHQKIDTQGVQVQGSAASLWLLGPTNGANPALLDGLRSDNDIRYSNDSAALYGKLTWNIGETLSVAPGLRLNYDRKRGVYDAVVSGGLTPATPAQQALKNGVLQSQSYASTFSDWNLSGDITLSWKPRDGLLGYVTYARSFKSGGINLSGLPTRADGVTPALETANVAPEKVDHYEAGLKTRWLDGTATLNIAAFRTDIRDFQATVVNGSVGVIRGYLANVPKVRSQGIEADLTVRPVEAFNAYVSFALTDAKYVSFPGAPVPVELSGGAVQFVDASGGRMPGVSRYALSYGAEYRWPVDAGELYLGVDGSFRSDFSSSPTPSAVQNVEGHALTNLRGGWRAKSGWELFGWVRNAFDVNYFEFLTAAPASTGLIVGQPGDPRTWGATVKLRF</sequence>
<dbReference type="RefSeq" id="WP_182295685.1">
    <property type="nucleotide sequence ID" value="NZ_CP059851.1"/>
</dbReference>
<evidence type="ECO:0000256" key="11">
    <source>
        <dbReference type="PROSITE-ProRule" id="PRU01360"/>
    </source>
</evidence>
<dbReference type="PANTHER" id="PTHR32552:SF81">
    <property type="entry name" value="TONB-DEPENDENT OUTER MEMBRANE RECEPTOR"/>
    <property type="match status" value="1"/>
</dbReference>
<evidence type="ECO:0000256" key="1">
    <source>
        <dbReference type="ARBA" id="ARBA00004571"/>
    </source>
</evidence>
<evidence type="ECO:0000259" key="14">
    <source>
        <dbReference type="Pfam" id="PF00593"/>
    </source>
</evidence>
<keyword evidence="17" id="KW-1185">Reference proteome</keyword>
<accession>A0A7G5IGY1</accession>
<feature type="chain" id="PRO_5028901857" evidence="13">
    <location>
        <begin position="21"/>
        <end position="777"/>
    </location>
</feature>
<evidence type="ECO:0000256" key="7">
    <source>
        <dbReference type="ARBA" id="ARBA00023065"/>
    </source>
</evidence>
<evidence type="ECO:0000256" key="3">
    <source>
        <dbReference type="ARBA" id="ARBA00022452"/>
    </source>
</evidence>
<evidence type="ECO:0000256" key="13">
    <source>
        <dbReference type="SAM" id="SignalP"/>
    </source>
</evidence>
<dbReference type="EMBL" id="CP059851">
    <property type="protein sequence ID" value="QMW22623.1"/>
    <property type="molecule type" value="Genomic_DNA"/>
</dbReference>
<dbReference type="GO" id="GO:0006826">
    <property type="term" value="P:iron ion transport"/>
    <property type="evidence" value="ECO:0007669"/>
    <property type="project" value="UniProtKB-KW"/>
</dbReference>
<feature type="signal peptide" evidence="13">
    <location>
        <begin position="1"/>
        <end position="20"/>
    </location>
</feature>
<keyword evidence="8 12" id="KW-0798">TonB box</keyword>
<comment type="similarity">
    <text evidence="11 12">Belongs to the TonB-dependent receptor family.</text>
</comment>
<keyword evidence="3 11" id="KW-1134">Transmembrane beta strand</keyword>
<evidence type="ECO:0000259" key="15">
    <source>
        <dbReference type="Pfam" id="PF07715"/>
    </source>
</evidence>
<reference evidence="16 17" key="1">
    <citation type="submission" date="2020-07" db="EMBL/GenBank/DDBJ databases">
        <title>Complete genome sequence for Sandaracinobacter sp. M6.</title>
        <authorList>
            <person name="Tang Y."/>
            <person name="Liu Q."/>
            <person name="Guo Z."/>
            <person name="Lei P."/>
            <person name="Huang B."/>
        </authorList>
    </citation>
    <scope>NUCLEOTIDE SEQUENCE [LARGE SCALE GENOMIC DNA]</scope>
    <source>
        <strain evidence="16 17">M6</strain>
    </source>
</reference>
<evidence type="ECO:0000256" key="2">
    <source>
        <dbReference type="ARBA" id="ARBA00022448"/>
    </source>
</evidence>
<keyword evidence="6" id="KW-0408">Iron</keyword>
<evidence type="ECO:0000256" key="8">
    <source>
        <dbReference type="ARBA" id="ARBA00023077"/>
    </source>
</evidence>
<evidence type="ECO:0000256" key="6">
    <source>
        <dbReference type="ARBA" id="ARBA00023004"/>
    </source>
</evidence>
<feature type="domain" description="TonB-dependent receptor-like beta-barrel" evidence="14">
    <location>
        <begin position="308"/>
        <end position="739"/>
    </location>
</feature>
<dbReference type="AlphaFoldDB" id="A0A7G5IGY1"/>
<dbReference type="Proteomes" id="UP000515292">
    <property type="component" value="Chromosome"/>
</dbReference>
<dbReference type="Pfam" id="PF07715">
    <property type="entry name" value="Plug"/>
    <property type="match status" value="1"/>
</dbReference>
<keyword evidence="13" id="KW-0732">Signal</keyword>
<evidence type="ECO:0000256" key="12">
    <source>
        <dbReference type="RuleBase" id="RU003357"/>
    </source>
</evidence>
<evidence type="ECO:0000256" key="4">
    <source>
        <dbReference type="ARBA" id="ARBA00022496"/>
    </source>
</evidence>
<dbReference type="Gene3D" id="2.40.170.20">
    <property type="entry name" value="TonB-dependent receptor, beta-barrel domain"/>
    <property type="match status" value="1"/>
</dbReference>
<keyword evidence="5 11" id="KW-0812">Transmembrane</keyword>
<dbReference type="GO" id="GO:0009279">
    <property type="term" value="C:cell outer membrane"/>
    <property type="evidence" value="ECO:0007669"/>
    <property type="project" value="UniProtKB-SubCell"/>
</dbReference>
<proteinExistence type="inferred from homology"/>
<evidence type="ECO:0000313" key="17">
    <source>
        <dbReference type="Proteomes" id="UP000515292"/>
    </source>
</evidence>
<evidence type="ECO:0000256" key="5">
    <source>
        <dbReference type="ARBA" id="ARBA00022692"/>
    </source>
</evidence>
<keyword evidence="16" id="KW-0675">Receptor</keyword>
<dbReference type="PROSITE" id="PS52016">
    <property type="entry name" value="TONB_DEPENDENT_REC_3"/>
    <property type="match status" value="1"/>
</dbReference>
<feature type="domain" description="TonB-dependent receptor plug" evidence="15">
    <location>
        <begin position="49"/>
        <end position="158"/>
    </location>
</feature>
<dbReference type="InterPro" id="IPR039426">
    <property type="entry name" value="TonB-dep_rcpt-like"/>
</dbReference>
<dbReference type="SUPFAM" id="SSF56935">
    <property type="entry name" value="Porins"/>
    <property type="match status" value="1"/>
</dbReference>
<keyword evidence="2 11" id="KW-0813">Transport</keyword>
<dbReference type="InterPro" id="IPR036942">
    <property type="entry name" value="Beta-barrel_TonB_sf"/>
</dbReference>
<comment type="subcellular location">
    <subcellularLocation>
        <location evidence="1 11">Cell outer membrane</location>
        <topology evidence="1 11">Multi-pass membrane protein</topology>
    </subcellularLocation>
</comment>
<evidence type="ECO:0000256" key="9">
    <source>
        <dbReference type="ARBA" id="ARBA00023136"/>
    </source>
</evidence>
<dbReference type="CDD" id="cd01347">
    <property type="entry name" value="ligand_gated_channel"/>
    <property type="match status" value="1"/>
</dbReference>
<keyword evidence="7" id="KW-0406">Ion transport</keyword>
<gene>
    <name evidence="16" type="ORF">H3309_15130</name>
</gene>
<keyword evidence="4" id="KW-0410">Iron transport</keyword>